<keyword evidence="2" id="KW-0999">Mitochondrion inner membrane</keyword>
<comment type="similarity">
    <text evidence="6">Belongs to the cytochrome c oxidase subunit 6A family.</text>
</comment>
<keyword evidence="3" id="KW-0809">Transit peptide</keyword>
<dbReference type="SUPFAM" id="SSF81411">
    <property type="entry name" value="Mitochondrial cytochrome c oxidase subunit VIa"/>
    <property type="match status" value="1"/>
</dbReference>
<protein>
    <submittedName>
        <fullName evidence="10">Cytochrome c oxidase subunit VIa</fullName>
    </submittedName>
</protein>
<evidence type="ECO:0000256" key="3">
    <source>
        <dbReference type="ARBA" id="ARBA00022946"/>
    </source>
</evidence>
<evidence type="ECO:0000313" key="9">
    <source>
        <dbReference type="Proteomes" id="UP000267606"/>
    </source>
</evidence>
<dbReference type="PANTHER" id="PTHR11504">
    <property type="entry name" value="CYTOCHROME C OXIDASE POLYPEPTIDE VIA"/>
    <property type="match status" value="1"/>
</dbReference>
<evidence type="ECO:0000256" key="6">
    <source>
        <dbReference type="RuleBase" id="RU004396"/>
    </source>
</evidence>
<dbReference type="Pfam" id="PF02046">
    <property type="entry name" value="COX6A"/>
    <property type="match status" value="1"/>
</dbReference>
<dbReference type="EMBL" id="UZAJ01004561">
    <property type="protein sequence ID" value="VDO42873.1"/>
    <property type="molecule type" value="Genomic_DNA"/>
</dbReference>
<dbReference type="InterPro" id="IPR001349">
    <property type="entry name" value="Cyt_c_oxidase_su6a"/>
</dbReference>
<feature type="transmembrane region" description="Helical" evidence="7">
    <location>
        <begin position="65"/>
        <end position="86"/>
    </location>
</feature>
<dbReference type="STRING" id="387005.A0A183HCZ5"/>
<dbReference type="AlphaFoldDB" id="A0A183HCZ5"/>
<dbReference type="WBParaSite" id="OFLC_0000535601-mRNA-1">
    <property type="protein sequence ID" value="OFLC_0000535601-mRNA-1"/>
    <property type="gene ID" value="OFLC_0000535601"/>
</dbReference>
<evidence type="ECO:0000256" key="5">
    <source>
        <dbReference type="ARBA" id="ARBA00023136"/>
    </source>
</evidence>
<dbReference type="GO" id="GO:0005743">
    <property type="term" value="C:mitochondrial inner membrane"/>
    <property type="evidence" value="ECO:0007669"/>
    <property type="project" value="UniProtKB-SubCell"/>
</dbReference>
<dbReference type="PANTHER" id="PTHR11504:SF0">
    <property type="entry name" value="CYTOCHROME C OXIDASE SUBUNIT"/>
    <property type="match status" value="1"/>
</dbReference>
<keyword evidence="7" id="KW-0812">Transmembrane</keyword>
<evidence type="ECO:0000256" key="4">
    <source>
        <dbReference type="ARBA" id="ARBA00023128"/>
    </source>
</evidence>
<evidence type="ECO:0000256" key="7">
    <source>
        <dbReference type="SAM" id="Phobius"/>
    </source>
</evidence>
<dbReference type="Gene3D" id="4.10.95.10">
    <property type="entry name" value="Cytochrome c oxidase, subunit VIa"/>
    <property type="match status" value="1"/>
</dbReference>
<evidence type="ECO:0000313" key="10">
    <source>
        <dbReference type="WBParaSite" id="OFLC_0000535601-mRNA-1"/>
    </source>
</evidence>
<keyword evidence="9" id="KW-1185">Reference proteome</keyword>
<reference evidence="8 9" key="2">
    <citation type="submission" date="2018-11" db="EMBL/GenBank/DDBJ databases">
        <authorList>
            <consortium name="Pathogen Informatics"/>
        </authorList>
    </citation>
    <scope>NUCLEOTIDE SEQUENCE [LARGE SCALE GENOMIC DNA]</scope>
</reference>
<dbReference type="Proteomes" id="UP000267606">
    <property type="component" value="Unassembled WGS sequence"/>
</dbReference>
<keyword evidence="7" id="KW-1133">Transmembrane helix</keyword>
<dbReference type="GO" id="GO:0006123">
    <property type="term" value="P:mitochondrial electron transport, cytochrome c to oxygen"/>
    <property type="evidence" value="ECO:0007669"/>
    <property type="project" value="TreeGrafter"/>
</dbReference>
<keyword evidence="4" id="KW-0496">Mitochondrion</keyword>
<evidence type="ECO:0000313" key="8">
    <source>
        <dbReference type="EMBL" id="VDO42873.1"/>
    </source>
</evidence>
<dbReference type="GO" id="GO:0030234">
    <property type="term" value="F:enzyme regulator activity"/>
    <property type="evidence" value="ECO:0007669"/>
    <property type="project" value="TreeGrafter"/>
</dbReference>
<sequence length="144" mass="16847">MSPLLYRLLSITRSQLARTRLNPATEARTFSTSHVQCAQPTTLKDYVADYDEEADDRDRFKYDKYYNAIVMFGSPVVLAILFYVTYLGHEMEEHFDQEKYIHYPYLTVRNKPLPWGDGNHALFHNPETNYVPGVGFEKKQGKHH</sequence>
<proteinExistence type="inferred from homology"/>
<reference evidence="10" key="1">
    <citation type="submission" date="2016-06" db="UniProtKB">
        <authorList>
            <consortium name="WormBaseParasite"/>
        </authorList>
    </citation>
    <scope>IDENTIFICATION</scope>
</reference>
<dbReference type="InterPro" id="IPR036418">
    <property type="entry name" value="Cyt_c_oxidase_su6a_sf"/>
</dbReference>
<comment type="subcellular location">
    <subcellularLocation>
        <location evidence="1">Mitochondrion inner membrane</location>
    </subcellularLocation>
</comment>
<evidence type="ECO:0000256" key="1">
    <source>
        <dbReference type="ARBA" id="ARBA00004273"/>
    </source>
</evidence>
<organism evidence="10">
    <name type="scientific">Onchocerca flexuosa</name>
    <dbReference type="NCBI Taxonomy" id="387005"/>
    <lineage>
        <taxon>Eukaryota</taxon>
        <taxon>Metazoa</taxon>
        <taxon>Ecdysozoa</taxon>
        <taxon>Nematoda</taxon>
        <taxon>Chromadorea</taxon>
        <taxon>Rhabditida</taxon>
        <taxon>Spirurina</taxon>
        <taxon>Spiruromorpha</taxon>
        <taxon>Filarioidea</taxon>
        <taxon>Onchocercidae</taxon>
        <taxon>Onchocerca</taxon>
    </lineage>
</organism>
<keyword evidence="5 7" id="KW-0472">Membrane</keyword>
<name>A0A183HCZ5_9BILA</name>
<accession>A0A183HCZ5</accession>
<gene>
    <name evidence="8" type="ORF">OFLC_LOCUS5357</name>
</gene>
<evidence type="ECO:0000256" key="2">
    <source>
        <dbReference type="ARBA" id="ARBA00022792"/>
    </source>
</evidence>